<keyword evidence="1" id="KW-0479">Metal-binding</keyword>
<evidence type="ECO:0000313" key="3">
    <source>
        <dbReference type="EMBL" id="ORY22058.1"/>
    </source>
</evidence>
<evidence type="ECO:0000313" key="4">
    <source>
        <dbReference type="Proteomes" id="UP000193642"/>
    </source>
</evidence>
<sequence>MGPKGKHACYHFRNSVCLRGDSCKSKHTYSDNDPRFVAPKPLNPATLVPLKKPILSKHLPRIKPRILVDEYSNLCNFFASRSTNILKRRTLASHFWKDSHASRLGFEDLNAVTLGQKKLVVVLNVDAVGIVERICPGFVVVSHHDGSRLVIPQCDVDLQDISDESDDEDARNAKRELNERERQKSLFFKRNRMIVPS</sequence>
<dbReference type="AlphaFoldDB" id="A0A1Y2AHH9"/>
<accession>A0A1Y2AHH9</accession>
<reference evidence="3 4" key="1">
    <citation type="submission" date="2016-07" db="EMBL/GenBank/DDBJ databases">
        <title>Pervasive Adenine N6-methylation of Active Genes in Fungi.</title>
        <authorList>
            <consortium name="DOE Joint Genome Institute"/>
            <person name="Mondo S.J."/>
            <person name="Dannebaum R.O."/>
            <person name="Kuo R.C."/>
            <person name="Labutti K."/>
            <person name="Haridas S."/>
            <person name="Kuo A."/>
            <person name="Salamov A."/>
            <person name="Ahrendt S.R."/>
            <person name="Lipzen A."/>
            <person name="Sullivan W."/>
            <person name="Andreopoulos W.B."/>
            <person name="Clum A."/>
            <person name="Lindquist E."/>
            <person name="Daum C."/>
            <person name="Ramamoorthy G.K."/>
            <person name="Gryganskyi A."/>
            <person name="Culley D."/>
            <person name="Magnuson J.K."/>
            <person name="James T.Y."/>
            <person name="O'Malley M.A."/>
            <person name="Stajich J.E."/>
            <person name="Spatafora J.W."/>
            <person name="Visel A."/>
            <person name="Grigoriev I.V."/>
        </authorList>
    </citation>
    <scope>NUCLEOTIDE SEQUENCE [LARGE SCALE GENOMIC DNA]</scope>
    <source>
        <strain evidence="3 4">JEL800</strain>
    </source>
</reference>
<organism evidence="3 4">
    <name type="scientific">Rhizoclosmatium globosum</name>
    <dbReference type="NCBI Taxonomy" id="329046"/>
    <lineage>
        <taxon>Eukaryota</taxon>
        <taxon>Fungi</taxon>
        <taxon>Fungi incertae sedis</taxon>
        <taxon>Chytridiomycota</taxon>
        <taxon>Chytridiomycota incertae sedis</taxon>
        <taxon>Chytridiomycetes</taxon>
        <taxon>Chytridiales</taxon>
        <taxon>Chytriomycetaceae</taxon>
        <taxon>Rhizoclosmatium</taxon>
    </lineage>
</organism>
<keyword evidence="1" id="KW-0862">Zinc</keyword>
<gene>
    <name evidence="3" type="ORF">BCR33DRAFT_728951</name>
</gene>
<feature type="domain" description="C3H1-type" evidence="2">
    <location>
        <begin position="3"/>
        <end position="30"/>
    </location>
</feature>
<dbReference type="InterPro" id="IPR000571">
    <property type="entry name" value="Znf_CCCH"/>
</dbReference>
<dbReference type="PROSITE" id="PS50103">
    <property type="entry name" value="ZF_C3H1"/>
    <property type="match status" value="1"/>
</dbReference>
<protein>
    <recommendedName>
        <fullName evidence="2">C3H1-type domain-containing protein</fullName>
    </recommendedName>
</protein>
<dbReference type="GO" id="GO:0008270">
    <property type="term" value="F:zinc ion binding"/>
    <property type="evidence" value="ECO:0007669"/>
    <property type="project" value="UniProtKB-KW"/>
</dbReference>
<keyword evidence="1" id="KW-0863">Zinc-finger</keyword>
<feature type="zinc finger region" description="C3H1-type" evidence="1">
    <location>
        <begin position="3"/>
        <end position="30"/>
    </location>
</feature>
<dbReference type="Proteomes" id="UP000193642">
    <property type="component" value="Unassembled WGS sequence"/>
</dbReference>
<name>A0A1Y2AHH9_9FUNG</name>
<dbReference type="EMBL" id="MCGO01000187">
    <property type="protein sequence ID" value="ORY22058.1"/>
    <property type="molecule type" value="Genomic_DNA"/>
</dbReference>
<evidence type="ECO:0000259" key="2">
    <source>
        <dbReference type="PROSITE" id="PS50103"/>
    </source>
</evidence>
<evidence type="ECO:0000256" key="1">
    <source>
        <dbReference type="PROSITE-ProRule" id="PRU00723"/>
    </source>
</evidence>
<comment type="caution">
    <text evidence="3">The sequence shown here is derived from an EMBL/GenBank/DDBJ whole genome shotgun (WGS) entry which is preliminary data.</text>
</comment>
<keyword evidence="4" id="KW-1185">Reference proteome</keyword>
<proteinExistence type="predicted"/>